<gene>
    <name evidence="1" type="ORF">SMTD_LOCUS4398</name>
</gene>
<accession>A0A3P8B8Z6</accession>
<keyword evidence="2" id="KW-1185">Reference proteome</keyword>
<proteinExistence type="predicted"/>
<name>A0A3P8B8Z6_9TREM</name>
<dbReference type="AlphaFoldDB" id="A0A3P8B8Z6"/>
<evidence type="ECO:0000313" key="2">
    <source>
        <dbReference type="Proteomes" id="UP000269396"/>
    </source>
</evidence>
<dbReference type="EMBL" id="UZAL01012211">
    <property type="protein sequence ID" value="VDP06358.1"/>
    <property type="molecule type" value="Genomic_DNA"/>
</dbReference>
<protein>
    <submittedName>
        <fullName evidence="1">Uncharacterized protein</fullName>
    </submittedName>
</protein>
<organism evidence="1 2">
    <name type="scientific">Schistosoma mattheei</name>
    <dbReference type="NCBI Taxonomy" id="31246"/>
    <lineage>
        <taxon>Eukaryota</taxon>
        <taxon>Metazoa</taxon>
        <taxon>Spiralia</taxon>
        <taxon>Lophotrochozoa</taxon>
        <taxon>Platyhelminthes</taxon>
        <taxon>Trematoda</taxon>
        <taxon>Digenea</taxon>
        <taxon>Strigeidida</taxon>
        <taxon>Schistosomatoidea</taxon>
        <taxon>Schistosomatidae</taxon>
        <taxon>Schistosoma</taxon>
    </lineage>
</organism>
<dbReference type="Proteomes" id="UP000269396">
    <property type="component" value="Unassembled WGS sequence"/>
</dbReference>
<sequence>MKELKSKMSAFLSNYNVQWQQKLKLLVKLVLK</sequence>
<evidence type="ECO:0000313" key="1">
    <source>
        <dbReference type="EMBL" id="VDP06358.1"/>
    </source>
</evidence>
<reference evidence="1 2" key="1">
    <citation type="submission" date="2018-11" db="EMBL/GenBank/DDBJ databases">
        <authorList>
            <consortium name="Pathogen Informatics"/>
        </authorList>
    </citation>
    <scope>NUCLEOTIDE SEQUENCE [LARGE SCALE GENOMIC DNA]</scope>
    <source>
        <strain>Denwood</strain>
        <strain evidence="2">Zambia</strain>
    </source>
</reference>